<comment type="caution">
    <text evidence="11">The sequence shown here is derived from an EMBL/GenBank/DDBJ whole genome shotgun (WGS) entry which is preliminary data.</text>
</comment>
<dbReference type="Gene3D" id="2.40.170.20">
    <property type="entry name" value="TonB-dependent receptor, beta-barrel domain"/>
    <property type="match status" value="1"/>
</dbReference>
<accession>A0A5J4SNA6</accession>
<dbReference type="InterPro" id="IPR012910">
    <property type="entry name" value="Plug_dom"/>
</dbReference>
<keyword evidence="2" id="KW-0813">Transport</keyword>
<dbReference type="InterPro" id="IPR002481">
    <property type="entry name" value="FUR"/>
</dbReference>
<evidence type="ECO:0000256" key="6">
    <source>
        <dbReference type="ARBA" id="ARBA00023136"/>
    </source>
</evidence>
<protein>
    <submittedName>
        <fullName evidence="11">Putative TonB-dependent receptor</fullName>
    </submittedName>
</protein>
<dbReference type="InterPro" id="IPR008969">
    <property type="entry name" value="CarboxyPept-like_regulatory"/>
</dbReference>
<organism evidence="11">
    <name type="scientific">termite gut metagenome</name>
    <dbReference type="NCBI Taxonomy" id="433724"/>
    <lineage>
        <taxon>unclassified sequences</taxon>
        <taxon>metagenomes</taxon>
        <taxon>organismal metagenomes</taxon>
    </lineage>
</organism>
<keyword evidence="8" id="KW-0998">Cell outer membrane</keyword>
<dbReference type="PROSITE" id="PS52016">
    <property type="entry name" value="TONB_DEPENDENT_REC_3"/>
    <property type="match status" value="1"/>
</dbReference>
<dbReference type="InterPro" id="IPR036942">
    <property type="entry name" value="Beta-barrel_TonB_sf"/>
</dbReference>
<dbReference type="SUPFAM" id="SSF46785">
    <property type="entry name" value="Winged helix' DNA-binding domain"/>
    <property type="match status" value="1"/>
</dbReference>
<evidence type="ECO:0000256" key="8">
    <source>
        <dbReference type="ARBA" id="ARBA00023237"/>
    </source>
</evidence>
<dbReference type="Gene3D" id="1.10.10.10">
    <property type="entry name" value="Winged helix-like DNA-binding domain superfamily/Winged helix DNA-binding domain"/>
    <property type="match status" value="1"/>
</dbReference>
<keyword evidence="3" id="KW-0812">Transmembrane</keyword>
<dbReference type="GO" id="GO:0009279">
    <property type="term" value="C:cell outer membrane"/>
    <property type="evidence" value="ECO:0007669"/>
    <property type="project" value="UniProtKB-SubCell"/>
</dbReference>
<reference evidence="11" key="1">
    <citation type="submission" date="2019-03" db="EMBL/GenBank/DDBJ databases">
        <title>Single cell metagenomics reveals metabolic interactions within the superorganism composed of flagellate Streblomastix strix and complex community of Bacteroidetes bacteria on its surface.</title>
        <authorList>
            <person name="Treitli S.C."/>
            <person name="Kolisko M."/>
            <person name="Husnik F."/>
            <person name="Keeling P."/>
            <person name="Hampl V."/>
        </authorList>
    </citation>
    <scope>NUCLEOTIDE SEQUENCE</scope>
    <source>
        <strain evidence="11">STM</strain>
    </source>
</reference>
<dbReference type="InterPro" id="IPR000531">
    <property type="entry name" value="Beta-barrel_TonB"/>
</dbReference>
<dbReference type="Pfam" id="PF01475">
    <property type="entry name" value="FUR"/>
    <property type="match status" value="1"/>
</dbReference>
<dbReference type="GO" id="GO:0044718">
    <property type="term" value="P:siderophore transmembrane transport"/>
    <property type="evidence" value="ECO:0007669"/>
    <property type="project" value="TreeGrafter"/>
</dbReference>
<keyword evidence="7 11" id="KW-0675">Receptor</keyword>
<dbReference type="Pfam" id="PF07715">
    <property type="entry name" value="Plug"/>
    <property type="match status" value="1"/>
</dbReference>
<sequence>MNVLEKSNSARCHEDIEKQLSKKIDRVTIYRILQGFCDDGKVHKITGENGKTYYALCHACSSGNHHDNHLHFYCVKCNTISCIDEPVAVPELPKKYSISSVSCLISGYCPDCQSLLKTLCIVLLFCFTQLNVFAQNPISVLDKTTNEPVAFANVYYPDTKTGTYTDEDGRFSITTSSKSLLVQISSLGYKTFLETLSFKEKIHTIYMEQSAHELQEIIVSDTRSKLQGENVMNVEKLNLGYNASIQGISLSEKLSTVAGVSNFTTGAGIGKPVIRGLSGNRVAVFSQGIRIENQQWGDEHGLGLDENGYEQVEIIKGPASLLYGSDALGGVFYFVDERYAKENSIGVTLGSAYNSNTNGWRNTSAVKVSKNRFHWNTFGGYTTHEDYRDGNSYLVPNSRFQTGDFKTSAGYTGNRFITSLKYSFLKEQYGLTEVETDDANLNGSQPELPYQDLTTHLISSENTVFFSNESKLKIDAGAIFNNRKEFEDGDIAALDMNLGTVSYHIKWYSPKIQERWTLIAGSQGMYQTNTNHGEEMLIPDATTADIGVFAVSNYYYSEKSYWQAGLRVDGRHINGNQFADEETFIPAFSKSYFAFNFSIGGFQQIAENWSSRINLSSGYRTPNMFELLSNGVHEGTNRYEIGNTQLKTENSYQIDASLSYKTKHIEWFVSPYFNYIRNYIYLQPMSEIIDEFPVFYYKQANAYLYGGEAGFHFHPHPLDWLHLEGSYSRTVGKDKLHNHLPLIPSQKIHTTVSAVFLEKKAVRKFSVYLHNQYSFMQDYVADYETPTPAYNLFNAGVAFEGELNRQKLLFNVAVNNIFNNVYYDHLSRYKTDGIYHMGRNFNFRLNIPLQWKMKKRE</sequence>
<keyword evidence="6" id="KW-0472">Membrane</keyword>
<evidence type="ECO:0000256" key="4">
    <source>
        <dbReference type="ARBA" id="ARBA00022729"/>
    </source>
</evidence>
<keyword evidence="4" id="KW-0732">Signal</keyword>
<evidence type="ECO:0000256" key="3">
    <source>
        <dbReference type="ARBA" id="ARBA00022692"/>
    </source>
</evidence>
<feature type="domain" description="TonB-dependent receptor-like beta-barrel" evidence="9">
    <location>
        <begin position="369"/>
        <end position="817"/>
    </location>
</feature>
<evidence type="ECO:0000259" key="9">
    <source>
        <dbReference type="Pfam" id="PF00593"/>
    </source>
</evidence>
<dbReference type="InterPro" id="IPR036388">
    <property type="entry name" value="WH-like_DNA-bd_sf"/>
</dbReference>
<dbReference type="Pfam" id="PF00593">
    <property type="entry name" value="TonB_dep_Rec_b-barrel"/>
    <property type="match status" value="1"/>
</dbReference>
<keyword evidence="5" id="KW-0798">TonB box</keyword>
<dbReference type="InterPro" id="IPR039426">
    <property type="entry name" value="TonB-dep_rcpt-like"/>
</dbReference>
<dbReference type="EMBL" id="SNRY01000095">
    <property type="protein sequence ID" value="KAA6347447.1"/>
    <property type="molecule type" value="Genomic_DNA"/>
</dbReference>
<dbReference type="AlphaFoldDB" id="A0A5J4SNA6"/>
<evidence type="ECO:0000313" key="11">
    <source>
        <dbReference type="EMBL" id="KAA6347447.1"/>
    </source>
</evidence>
<proteinExistence type="predicted"/>
<dbReference type="Gene3D" id="2.170.130.10">
    <property type="entry name" value="TonB-dependent receptor, plug domain"/>
    <property type="match status" value="1"/>
</dbReference>
<gene>
    <name evidence="11" type="ORF">EZS27_005064</name>
</gene>
<comment type="subcellular location">
    <subcellularLocation>
        <location evidence="1">Cell outer membrane</location>
        <topology evidence="1">Multi-pass membrane protein</topology>
    </subcellularLocation>
</comment>
<dbReference type="InterPro" id="IPR036390">
    <property type="entry name" value="WH_DNA-bd_sf"/>
</dbReference>
<evidence type="ECO:0000256" key="2">
    <source>
        <dbReference type="ARBA" id="ARBA00022448"/>
    </source>
</evidence>
<evidence type="ECO:0000256" key="1">
    <source>
        <dbReference type="ARBA" id="ARBA00004571"/>
    </source>
</evidence>
<evidence type="ECO:0000256" key="7">
    <source>
        <dbReference type="ARBA" id="ARBA00023170"/>
    </source>
</evidence>
<dbReference type="SUPFAM" id="SSF56935">
    <property type="entry name" value="Porins"/>
    <property type="match status" value="1"/>
</dbReference>
<dbReference type="GO" id="GO:0015344">
    <property type="term" value="F:siderophore uptake transmembrane transporter activity"/>
    <property type="evidence" value="ECO:0007669"/>
    <property type="project" value="TreeGrafter"/>
</dbReference>
<dbReference type="GO" id="GO:0003700">
    <property type="term" value="F:DNA-binding transcription factor activity"/>
    <property type="evidence" value="ECO:0007669"/>
    <property type="project" value="InterPro"/>
</dbReference>
<name>A0A5J4SNA6_9ZZZZ</name>
<evidence type="ECO:0000259" key="10">
    <source>
        <dbReference type="Pfam" id="PF07715"/>
    </source>
</evidence>
<dbReference type="Gene3D" id="2.60.40.1120">
    <property type="entry name" value="Carboxypeptidase-like, regulatory domain"/>
    <property type="match status" value="1"/>
</dbReference>
<dbReference type="PANTHER" id="PTHR30069:SF29">
    <property type="entry name" value="HEMOGLOBIN AND HEMOGLOBIN-HAPTOGLOBIN-BINDING PROTEIN 1-RELATED"/>
    <property type="match status" value="1"/>
</dbReference>
<dbReference type="SUPFAM" id="SSF49464">
    <property type="entry name" value="Carboxypeptidase regulatory domain-like"/>
    <property type="match status" value="1"/>
</dbReference>
<dbReference type="PANTHER" id="PTHR30069">
    <property type="entry name" value="TONB-DEPENDENT OUTER MEMBRANE RECEPTOR"/>
    <property type="match status" value="1"/>
</dbReference>
<dbReference type="InterPro" id="IPR037066">
    <property type="entry name" value="Plug_dom_sf"/>
</dbReference>
<evidence type="ECO:0000256" key="5">
    <source>
        <dbReference type="ARBA" id="ARBA00023077"/>
    </source>
</evidence>
<dbReference type="Pfam" id="PF13715">
    <property type="entry name" value="CarbopepD_reg_2"/>
    <property type="match status" value="1"/>
</dbReference>
<feature type="domain" description="TonB-dependent receptor plug" evidence="10">
    <location>
        <begin position="247"/>
        <end position="331"/>
    </location>
</feature>